<dbReference type="SUPFAM" id="SSF82697">
    <property type="entry name" value="PurS-like"/>
    <property type="match status" value="1"/>
</dbReference>
<dbReference type="Gene3D" id="3.90.650.10">
    <property type="entry name" value="PurM-like C-terminal domain"/>
    <property type="match status" value="2"/>
</dbReference>
<dbReference type="AlphaFoldDB" id="A0A1A8DTU5"/>
<evidence type="ECO:0000256" key="1">
    <source>
        <dbReference type="ARBA" id="ARBA00022598"/>
    </source>
</evidence>
<dbReference type="GO" id="GO:0005737">
    <property type="term" value="C:cytoplasm"/>
    <property type="evidence" value="ECO:0007669"/>
    <property type="project" value="TreeGrafter"/>
</dbReference>
<dbReference type="InterPro" id="IPR036604">
    <property type="entry name" value="PurS-like_sf"/>
</dbReference>
<dbReference type="InterPro" id="IPR010918">
    <property type="entry name" value="PurM-like_C_dom"/>
</dbReference>
<dbReference type="PANTHER" id="PTHR10099:SF1">
    <property type="entry name" value="PHOSPHORIBOSYLFORMYLGLYCINAMIDINE SYNTHASE"/>
    <property type="match status" value="1"/>
</dbReference>
<dbReference type="SUPFAM" id="SSF52317">
    <property type="entry name" value="Class I glutamine amidotransferase-like"/>
    <property type="match status" value="1"/>
</dbReference>
<reference evidence="8" key="1">
    <citation type="submission" date="2016-05" db="EMBL/GenBank/DDBJ databases">
        <authorList>
            <person name="Lavstsen T."/>
            <person name="Jespersen J.S."/>
        </authorList>
    </citation>
    <scope>NUCLEOTIDE SEQUENCE</scope>
    <source>
        <tissue evidence="8">Brain</tissue>
    </source>
</reference>
<dbReference type="Pfam" id="PF13507">
    <property type="entry name" value="GATase_5"/>
    <property type="match status" value="1"/>
</dbReference>
<evidence type="ECO:0000259" key="6">
    <source>
        <dbReference type="Pfam" id="PF02769"/>
    </source>
</evidence>
<feature type="domain" description="PurM-like C-terminal" evidence="6">
    <location>
        <begin position="541"/>
        <end position="661"/>
    </location>
</feature>
<dbReference type="Gene3D" id="3.30.1330.10">
    <property type="entry name" value="PurM-like, N-terminal domain"/>
    <property type="match status" value="2"/>
</dbReference>
<evidence type="ECO:0000259" key="7">
    <source>
        <dbReference type="Pfam" id="PF22689"/>
    </source>
</evidence>
<dbReference type="InterPro" id="IPR036921">
    <property type="entry name" value="PurM-like_N_sf"/>
</dbReference>
<proteinExistence type="predicted"/>
<feature type="region of interest" description="Disordered" evidence="5">
    <location>
        <begin position="932"/>
        <end position="962"/>
    </location>
</feature>
<keyword evidence="4" id="KW-0067">ATP-binding</keyword>
<keyword evidence="3" id="KW-0658">Purine biosynthesis</keyword>
<dbReference type="PANTHER" id="PTHR10099">
    <property type="entry name" value="PHOSPHORIBOSYLFORMYLGLYCINAMIDINE SYNTHASE"/>
    <property type="match status" value="1"/>
</dbReference>
<dbReference type="Gene3D" id="3.40.50.880">
    <property type="match status" value="1"/>
</dbReference>
<feature type="domain" description="PurM-like C-terminal" evidence="6">
    <location>
        <begin position="185"/>
        <end position="343"/>
    </location>
</feature>
<gene>
    <name evidence="8" type="primary">PFAS</name>
</gene>
<dbReference type="GO" id="GO:0004642">
    <property type="term" value="F:phosphoribosylformylglycinamidine synthase activity"/>
    <property type="evidence" value="ECO:0007669"/>
    <property type="project" value="TreeGrafter"/>
</dbReference>
<reference evidence="8" key="2">
    <citation type="submission" date="2016-06" db="EMBL/GenBank/DDBJ databases">
        <title>The genome of a short-lived fish provides insights into sex chromosome evolution and the genetic control of aging.</title>
        <authorList>
            <person name="Reichwald K."/>
            <person name="Felder M."/>
            <person name="Petzold A."/>
            <person name="Koch P."/>
            <person name="Groth M."/>
            <person name="Platzer M."/>
        </authorList>
    </citation>
    <scope>NUCLEOTIDE SEQUENCE</scope>
    <source>
        <tissue evidence="8">Brain</tissue>
    </source>
</reference>
<dbReference type="PROSITE" id="PS51273">
    <property type="entry name" value="GATASE_TYPE_1"/>
    <property type="match status" value="1"/>
</dbReference>
<sequence length="1005" mass="108519">MAVLRFYSSEALNGRALQRAAKLYPHLSVTTELCYNSAGLANVTRVELSRRFLIKPKNGQSVSELGADVKKLIECLHDSMTECVYQHPIMSFTVETKPQAVFEVDILGKGRSALERANDELVAIEASDGASDYGNKFGEPVLAGFARSFGMRLANGERREWIKPIMFSGGLGSIEDAHVKKEEAEPGMEVVKIGGPVYRIGVGGGAASSVQVQGDNCSNRDLGAVQRGDAEMEQKMNRALRACLERSDGNPICSIHDQGAGGNGNVLKELSEPAGAVIYCNRFKKGDPTLSVLELWGAEYQESNALLLRPSDRSFLERVCQREKCPADFVGYITGDGKVVLVDDEAGEQPDGVRHPVDLQLEWVLGKMPQKEFKMETLAVTHPPLNLPAELTVRDALQRGAATAIGEQPIKGLLCPAAGARMAVGEALTNLVFARVTALKDVKCSGNWMWAAKLPGEGACLWEACRAMCEVMGQLGVAIDGGKDSLSMAARVGKETVKAPGALVISAYAVCPDITATVTPDLDDPDGKGVLLWVPVSPGHQRLGGSALAQCYSQLGDSSPDLDQPGVLSACFNTTQWLIQDRLLSAGHDISDGGLISCLLEMAFAGNRGVDVELSSAGFGIMELLFGEELGLVLEVSLSDLETVQRRYSEAGVECRRIGRTCGFGPEALVRVQVDGQEVLNESLAGLRAVWEDTSFQLERHQANELCVKQEEEGLLKRTQPFFKLTFNPLETPDVHQFTAGSPRVAVVREEGSNGDREMSVSLFMAGFQVWDVTMQDLCSGSLTLQPFKAVVFVGGFSYADVLGSAKGWAATVAYNPKAKAAFDHFQQREDTLSLGVCNGCQLLALLGWVGQSEDGANSDVVLTHNKSGRFESRFVSVGIQKSPSIWLRGMEGSALGVWVAHGEGLMQFRNSQVQNRIISSSLAPIRYLDDQGHPTEEYPLNPNGSPQGWETPSHDAPPRTLHPGLAVALGPEGPEAFTRPIPLAEHVQERCCLVQQHRLTTVLK</sequence>
<organism evidence="8">
    <name type="scientific">Nothobranchius kadleci</name>
    <name type="common">African annual killifish</name>
    <dbReference type="NCBI Taxonomy" id="1051664"/>
    <lineage>
        <taxon>Eukaryota</taxon>
        <taxon>Metazoa</taxon>
        <taxon>Chordata</taxon>
        <taxon>Craniata</taxon>
        <taxon>Vertebrata</taxon>
        <taxon>Euteleostomi</taxon>
        <taxon>Actinopterygii</taxon>
        <taxon>Neopterygii</taxon>
        <taxon>Teleostei</taxon>
        <taxon>Neoteleostei</taxon>
        <taxon>Acanthomorphata</taxon>
        <taxon>Ovalentaria</taxon>
        <taxon>Atherinomorphae</taxon>
        <taxon>Cyprinodontiformes</taxon>
        <taxon>Nothobranchiidae</taxon>
        <taxon>Nothobranchius</taxon>
    </lineage>
</organism>
<evidence type="ECO:0000256" key="5">
    <source>
        <dbReference type="SAM" id="MobiDB-lite"/>
    </source>
</evidence>
<keyword evidence="2" id="KW-0547">Nucleotide-binding</keyword>
<dbReference type="Pfam" id="PF22689">
    <property type="entry name" value="FGAR-AT_PurM_N-like"/>
    <property type="match status" value="1"/>
</dbReference>
<protein>
    <submittedName>
        <fullName evidence="8">Phosphoribosylformylglycinamidine synthase</fullName>
    </submittedName>
</protein>
<dbReference type="FunFam" id="3.90.650.10:FF:000008">
    <property type="entry name" value="Phosphoribosylformylglycinamidine synthase"/>
    <property type="match status" value="1"/>
</dbReference>
<dbReference type="InterPro" id="IPR055181">
    <property type="entry name" value="FGAR-AT_PurM_N-like"/>
</dbReference>
<dbReference type="SUPFAM" id="SSF56042">
    <property type="entry name" value="PurM C-terminal domain-like"/>
    <property type="match status" value="2"/>
</dbReference>
<accession>A0A1A8DTU5</accession>
<evidence type="ECO:0000256" key="4">
    <source>
        <dbReference type="ARBA" id="ARBA00022840"/>
    </source>
</evidence>
<dbReference type="SUPFAM" id="SSF55326">
    <property type="entry name" value="PurM N-terminal domain-like"/>
    <property type="match status" value="2"/>
</dbReference>
<dbReference type="EMBL" id="HAEA01007769">
    <property type="protein sequence ID" value="SBQ36249.1"/>
    <property type="molecule type" value="Transcribed_RNA"/>
</dbReference>
<dbReference type="InterPro" id="IPR029062">
    <property type="entry name" value="Class_I_gatase-like"/>
</dbReference>
<dbReference type="SMART" id="SM01211">
    <property type="entry name" value="GATase_5"/>
    <property type="match status" value="1"/>
</dbReference>
<dbReference type="GO" id="GO:0006164">
    <property type="term" value="P:purine nucleotide biosynthetic process"/>
    <property type="evidence" value="ECO:0007669"/>
    <property type="project" value="UniProtKB-KW"/>
</dbReference>
<evidence type="ECO:0000256" key="3">
    <source>
        <dbReference type="ARBA" id="ARBA00022755"/>
    </source>
</evidence>
<name>A0A1A8DTU5_NOTKA</name>
<feature type="domain" description="FGAR-AT PurM N-terminal-like" evidence="7">
    <location>
        <begin position="398"/>
        <end position="509"/>
    </location>
</feature>
<dbReference type="Pfam" id="PF02769">
    <property type="entry name" value="AIRS_C"/>
    <property type="match status" value="2"/>
</dbReference>
<dbReference type="CDD" id="cd02204">
    <property type="entry name" value="PurL_repeat2"/>
    <property type="match status" value="1"/>
</dbReference>
<evidence type="ECO:0000313" key="8">
    <source>
        <dbReference type="EMBL" id="SBQ36249.1"/>
    </source>
</evidence>
<evidence type="ECO:0000256" key="2">
    <source>
        <dbReference type="ARBA" id="ARBA00022741"/>
    </source>
</evidence>
<dbReference type="InterPro" id="IPR036676">
    <property type="entry name" value="PurM-like_C_sf"/>
</dbReference>
<dbReference type="GO" id="GO:0005524">
    <property type="term" value="F:ATP binding"/>
    <property type="evidence" value="ECO:0007669"/>
    <property type="project" value="UniProtKB-KW"/>
</dbReference>
<keyword evidence="1" id="KW-0436">Ligase</keyword>